<gene>
    <name evidence="2" type="ORF">CK203_092005</name>
</gene>
<name>A0A438CWC8_VITVI</name>
<feature type="compositionally biased region" description="Acidic residues" evidence="1">
    <location>
        <begin position="44"/>
        <end position="56"/>
    </location>
</feature>
<comment type="caution">
    <text evidence="2">The sequence shown here is derived from an EMBL/GenBank/DDBJ whole genome shotgun (WGS) entry which is preliminary data.</text>
</comment>
<evidence type="ECO:0000256" key="1">
    <source>
        <dbReference type="SAM" id="MobiDB-lite"/>
    </source>
</evidence>
<feature type="region of interest" description="Disordered" evidence="1">
    <location>
        <begin position="17"/>
        <end position="105"/>
    </location>
</feature>
<dbReference type="AlphaFoldDB" id="A0A438CWC8"/>
<dbReference type="Proteomes" id="UP000288805">
    <property type="component" value="Unassembled WGS sequence"/>
</dbReference>
<protein>
    <submittedName>
        <fullName evidence="2">Uncharacterized protein</fullName>
    </submittedName>
</protein>
<accession>A0A438CWC8</accession>
<organism evidence="2 3">
    <name type="scientific">Vitis vinifera</name>
    <name type="common">Grape</name>
    <dbReference type="NCBI Taxonomy" id="29760"/>
    <lineage>
        <taxon>Eukaryota</taxon>
        <taxon>Viridiplantae</taxon>
        <taxon>Streptophyta</taxon>
        <taxon>Embryophyta</taxon>
        <taxon>Tracheophyta</taxon>
        <taxon>Spermatophyta</taxon>
        <taxon>Magnoliopsida</taxon>
        <taxon>eudicotyledons</taxon>
        <taxon>Gunneridae</taxon>
        <taxon>Pentapetalae</taxon>
        <taxon>rosids</taxon>
        <taxon>Vitales</taxon>
        <taxon>Vitaceae</taxon>
        <taxon>Viteae</taxon>
        <taxon>Vitis</taxon>
    </lineage>
</organism>
<evidence type="ECO:0000313" key="3">
    <source>
        <dbReference type="Proteomes" id="UP000288805"/>
    </source>
</evidence>
<evidence type="ECO:0000313" key="2">
    <source>
        <dbReference type="EMBL" id="RVW27517.1"/>
    </source>
</evidence>
<feature type="compositionally biased region" description="Basic residues" evidence="1">
    <location>
        <begin position="93"/>
        <end position="105"/>
    </location>
</feature>
<sequence length="105" mass="11622">MPTQPTISFTQIFKHLKKKKEKGKMMSMHGGDKRGGSSTRAGNESEEEDYEIEIDGLQDKACGELGSGPGLPPADRAGFCSESNDRSGTRLLRPMKQRQIRHSSR</sequence>
<reference evidence="2 3" key="1">
    <citation type="journal article" date="2018" name="PLoS Genet.">
        <title>Population sequencing reveals clonal diversity and ancestral inbreeding in the grapevine cultivar Chardonnay.</title>
        <authorList>
            <person name="Roach M.J."/>
            <person name="Johnson D.L."/>
            <person name="Bohlmann J."/>
            <person name="van Vuuren H.J."/>
            <person name="Jones S.J."/>
            <person name="Pretorius I.S."/>
            <person name="Schmidt S.A."/>
            <person name="Borneman A.R."/>
        </authorList>
    </citation>
    <scope>NUCLEOTIDE SEQUENCE [LARGE SCALE GENOMIC DNA]</scope>
    <source>
        <strain evidence="3">cv. Chardonnay</strain>
        <tissue evidence="2">Leaf</tissue>
    </source>
</reference>
<proteinExistence type="predicted"/>
<dbReference type="EMBL" id="QGNW01001950">
    <property type="protein sequence ID" value="RVW27517.1"/>
    <property type="molecule type" value="Genomic_DNA"/>
</dbReference>